<dbReference type="PANTHER" id="PTHR43673">
    <property type="entry name" value="NAD(P)H NITROREDUCTASE YDGI-RELATED"/>
    <property type="match status" value="1"/>
</dbReference>
<evidence type="ECO:0000256" key="5">
    <source>
        <dbReference type="ARBA" id="ARBA00023002"/>
    </source>
</evidence>
<dbReference type="PANTHER" id="PTHR43673:SF2">
    <property type="entry name" value="NITROREDUCTASE"/>
    <property type="match status" value="1"/>
</dbReference>
<evidence type="ECO:0000256" key="3">
    <source>
        <dbReference type="ARBA" id="ARBA00022630"/>
    </source>
</evidence>
<gene>
    <name evidence="7" type="ORF">SAMN05660706_11454</name>
</gene>
<name>A0A1I6DP51_9FIRM</name>
<dbReference type="OrthoDB" id="9812105at2"/>
<reference evidence="8" key="1">
    <citation type="submission" date="2016-10" db="EMBL/GenBank/DDBJ databases">
        <authorList>
            <person name="Varghese N."/>
            <person name="Submissions S."/>
        </authorList>
    </citation>
    <scope>NUCLEOTIDE SEQUENCE [LARGE SCALE GENOMIC DNA]</scope>
    <source>
        <strain evidence="8">DSM 3669</strain>
    </source>
</reference>
<evidence type="ECO:0000259" key="6">
    <source>
        <dbReference type="Pfam" id="PF00881"/>
    </source>
</evidence>
<sequence length="202" mass="22929">MELNEVIRKRRSIRKFKPDPVPDDYIREILEAARLAPSGTNLQPWRFVVVKSVEKRRELAHYTLKFVTNAPVVIACCTDLTAYKQTPQRIKELAEAGAFAGTDLETAGTEEYMKRRREMDEHALRAYASLNTAIGIEHLILRATDLGLGTCWIMMFQQKGVKEVLGLEEDMVVVALVPVGYPDQDPPARPRLPIEQLLIKEV</sequence>
<feature type="domain" description="Nitroreductase" evidence="6">
    <location>
        <begin position="7"/>
        <end position="181"/>
    </location>
</feature>
<dbReference type="InterPro" id="IPR029479">
    <property type="entry name" value="Nitroreductase"/>
</dbReference>
<evidence type="ECO:0000313" key="7">
    <source>
        <dbReference type="EMBL" id="SFR07171.1"/>
    </source>
</evidence>
<keyword evidence="3" id="KW-0285">Flavoprotein</keyword>
<dbReference type="STRING" id="39060.SAMN05660706_11454"/>
<comment type="similarity">
    <text evidence="2">Belongs to the nitroreductase family.</text>
</comment>
<accession>A0A1I6DP51</accession>
<keyword evidence="4" id="KW-0288">FMN</keyword>
<dbReference type="GO" id="GO:0016491">
    <property type="term" value="F:oxidoreductase activity"/>
    <property type="evidence" value="ECO:0007669"/>
    <property type="project" value="UniProtKB-KW"/>
</dbReference>
<keyword evidence="8" id="KW-1185">Reference proteome</keyword>
<dbReference type="EMBL" id="FOYM01000014">
    <property type="protein sequence ID" value="SFR07171.1"/>
    <property type="molecule type" value="Genomic_DNA"/>
</dbReference>
<evidence type="ECO:0000256" key="4">
    <source>
        <dbReference type="ARBA" id="ARBA00022643"/>
    </source>
</evidence>
<dbReference type="Proteomes" id="UP000199584">
    <property type="component" value="Unassembled WGS sequence"/>
</dbReference>
<evidence type="ECO:0000256" key="2">
    <source>
        <dbReference type="ARBA" id="ARBA00007118"/>
    </source>
</evidence>
<comment type="cofactor">
    <cofactor evidence="1">
        <name>FMN</name>
        <dbReference type="ChEBI" id="CHEBI:58210"/>
    </cofactor>
</comment>
<dbReference type="Gene3D" id="3.40.109.10">
    <property type="entry name" value="NADH Oxidase"/>
    <property type="match status" value="1"/>
</dbReference>
<dbReference type="AlphaFoldDB" id="A0A1I6DP51"/>
<organism evidence="7 8">
    <name type="scientific">Desulfoscipio geothermicus DSM 3669</name>
    <dbReference type="NCBI Taxonomy" id="1121426"/>
    <lineage>
        <taxon>Bacteria</taxon>
        <taxon>Bacillati</taxon>
        <taxon>Bacillota</taxon>
        <taxon>Clostridia</taxon>
        <taxon>Eubacteriales</taxon>
        <taxon>Desulfallaceae</taxon>
        <taxon>Desulfoscipio</taxon>
    </lineage>
</organism>
<protein>
    <submittedName>
        <fullName evidence="7">Nitroreductase</fullName>
    </submittedName>
</protein>
<dbReference type="RefSeq" id="WP_092483501.1">
    <property type="nucleotide sequence ID" value="NZ_FOYM01000014.1"/>
</dbReference>
<evidence type="ECO:0000256" key="1">
    <source>
        <dbReference type="ARBA" id="ARBA00001917"/>
    </source>
</evidence>
<evidence type="ECO:0000313" key="8">
    <source>
        <dbReference type="Proteomes" id="UP000199584"/>
    </source>
</evidence>
<proteinExistence type="inferred from homology"/>
<dbReference type="SUPFAM" id="SSF55469">
    <property type="entry name" value="FMN-dependent nitroreductase-like"/>
    <property type="match status" value="1"/>
</dbReference>
<dbReference type="Pfam" id="PF00881">
    <property type="entry name" value="Nitroreductase"/>
    <property type="match status" value="1"/>
</dbReference>
<keyword evidence="5" id="KW-0560">Oxidoreductase</keyword>
<dbReference type="InterPro" id="IPR000415">
    <property type="entry name" value="Nitroreductase-like"/>
</dbReference>